<name>A0A838Y2P0_9NEIS</name>
<accession>A0A838Y2P0</accession>
<dbReference type="Proteomes" id="UP000545606">
    <property type="component" value="Unassembled WGS sequence"/>
</dbReference>
<dbReference type="Pfam" id="PF26207">
    <property type="entry name" value="Phage_phiTE_015"/>
    <property type="match status" value="1"/>
</dbReference>
<organism evidence="1 2">
    <name type="scientific">Aquitalea aquatica</name>
    <dbReference type="NCBI Taxonomy" id="3044273"/>
    <lineage>
        <taxon>Bacteria</taxon>
        <taxon>Pseudomonadati</taxon>
        <taxon>Pseudomonadota</taxon>
        <taxon>Betaproteobacteria</taxon>
        <taxon>Neisseriales</taxon>
        <taxon>Chromobacteriaceae</taxon>
        <taxon>Aquitalea</taxon>
    </lineage>
</organism>
<sequence length="183" mass="20346">MSNEKMRAEFEAWVDAKTTLKPEKDADGFYVDMDVYTWWKVWQAARAQPAEYDTMRLAEMVLSDCGCSTAISDRLQRRVAERIQRHIDGLQPVQPAGEAVAQKPVGEIGAYGPVWFSQKISDLPVGTKVYAAPPAQVPDGWQLVPKEATQSMIDAMPPVEEIGYWAMYEAALAAAPQPKGDKK</sequence>
<keyword evidence="2" id="KW-1185">Reference proteome</keyword>
<comment type="caution">
    <text evidence="1">The sequence shown here is derived from an EMBL/GenBank/DDBJ whole genome shotgun (WGS) entry which is preliminary data.</text>
</comment>
<dbReference type="InterPro" id="IPR058601">
    <property type="entry name" value="Phage_phiTE_015-like"/>
</dbReference>
<protein>
    <submittedName>
        <fullName evidence="1">Uncharacterized protein</fullName>
    </submittedName>
</protein>
<evidence type="ECO:0000313" key="1">
    <source>
        <dbReference type="EMBL" id="MBA4707552.1"/>
    </source>
</evidence>
<gene>
    <name evidence="1" type="ORF">H2Z84_03980</name>
</gene>
<dbReference type="EMBL" id="JACERN010000014">
    <property type="protein sequence ID" value="MBA4707552.1"/>
    <property type="molecule type" value="Genomic_DNA"/>
</dbReference>
<reference evidence="1 2" key="1">
    <citation type="submission" date="2020-07" db="EMBL/GenBank/DDBJ databases">
        <title>Draft genome sequence of violacein-producing bacteria and related species.</title>
        <authorList>
            <person name="Wilson H.S."/>
            <person name="De Leon M.E."/>
        </authorList>
    </citation>
    <scope>NUCLEOTIDE SEQUENCE [LARGE SCALE GENOMIC DNA]</scope>
    <source>
        <strain evidence="1 2">HSC-21Su07</strain>
    </source>
</reference>
<dbReference type="AlphaFoldDB" id="A0A838Y2P0"/>
<evidence type="ECO:0000313" key="2">
    <source>
        <dbReference type="Proteomes" id="UP000545606"/>
    </source>
</evidence>
<proteinExistence type="predicted"/>
<dbReference type="RefSeq" id="WP_181834829.1">
    <property type="nucleotide sequence ID" value="NZ_JACERN010000014.1"/>
</dbReference>